<comment type="caution">
    <text evidence="3">The sequence shown here is derived from an EMBL/GenBank/DDBJ whole genome shotgun (WGS) entry which is preliminary data.</text>
</comment>
<feature type="domain" description="TRAM" evidence="2">
    <location>
        <begin position="1"/>
        <end position="55"/>
    </location>
</feature>
<dbReference type="PROSITE" id="PS50926">
    <property type="entry name" value="TRAM"/>
    <property type="match status" value="1"/>
</dbReference>
<dbReference type="GO" id="GO:0016740">
    <property type="term" value="F:transferase activity"/>
    <property type="evidence" value="ECO:0007669"/>
    <property type="project" value="UniProtKB-KW"/>
</dbReference>
<dbReference type="AlphaFoldDB" id="T1C8E2"/>
<organism evidence="3">
    <name type="scientific">mine drainage metagenome</name>
    <dbReference type="NCBI Taxonomy" id="410659"/>
    <lineage>
        <taxon>unclassified sequences</taxon>
        <taxon>metagenomes</taxon>
        <taxon>ecological metagenomes</taxon>
    </lineage>
</organism>
<name>T1C8E2_9ZZZZ</name>
<evidence type="ECO:0000256" key="1">
    <source>
        <dbReference type="SAM" id="MobiDB-lite"/>
    </source>
</evidence>
<evidence type="ECO:0000259" key="2">
    <source>
        <dbReference type="PROSITE" id="PS50926"/>
    </source>
</evidence>
<dbReference type="InterPro" id="IPR002792">
    <property type="entry name" value="TRAM_dom"/>
</dbReference>
<reference evidence="3" key="1">
    <citation type="submission" date="2013-08" db="EMBL/GenBank/DDBJ databases">
        <authorList>
            <person name="Mendez C."/>
            <person name="Richter M."/>
            <person name="Ferrer M."/>
            <person name="Sanchez J."/>
        </authorList>
    </citation>
    <scope>NUCLEOTIDE SEQUENCE</scope>
</reference>
<reference evidence="3" key="2">
    <citation type="journal article" date="2014" name="ISME J.">
        <title>Microbial stratification in low pH oxic and suboxic macroscopic growths along an acid mine drainage.</title>
        <authorList>
            <person name="Mendez-Garcia C."/>
            <person name="Mesa V."/>
            <person name="Sprenger R.R."/>
            <person name="Richter M."/>
            <person name="Diez M.S."/>
            <person name="Solano J."/>
            <person name="Bargiela R."/>
            <person name="Golyshina O.V."/>
            <person name="Manteca A."/>
            <person name="Ramos J.L."/>
            <person name="Gallego J.R."/>
            <person name="Llorente I."/>
            <person name="Martins Dos Santos V.A."/>
            <person name="Jensen O.N."/>
            <person name="Pelaez A.I."/>
            <person name="Sanchez J."/>
            <person name="Ferrer M."/>
        </authorList>
    </citation>
    <scope>NUCLEOTIDE SEQUENCE</scope>
</reference>
<evidence type="ECO:0000313" key="3">
    <source>
        <dbReference type="EMBL" id="EQD61644.1"/>
    </source>
</evidence>
<gene>
    <name evidence="3" type="ORF">B2A_03160</name>
</gene>
<sequence length="61" mass="6549">MLVEGPSRKDPRELSGRTENMRTVNFPGDARLRGQFVDVSITAALSNSLRGRMAETAGSAA</sequence>
<dbReference type="EMBL" id="AUZZ01002113">
    <property type="protein sequence ID" value="EQD61644.1"/>
    <property type="molecule type" value="Genomic_DNA"/>
</dbReference>
<protein>
    <submittedName>
        <fullName evidence="3">Deoxyribonuclease/rho motif-related TRAM domain protein</fullName>
        <ecNumber evidence="3">2.-.-.-</ecNumber>
    </submittedName>
</protein>
<accession>T1C8E2</accession>
<dbReference type="Pfam" id="PF01938">
    <property type="entry name" value="TRAM"/>
    <property type="match status" value="1"/>
</dbReference>
<keyword evidence="3" id="KW-0808">Transferase</keyword>
<feature type="region of interest" description="Disordered" evidence="1">
    <location>
        <begin position="1"/>
        <end position="22"/>
    </location>
</feature>
<feature type="compositionally biased region" description="Basic and acidic residues" evidence="1">
    <location>
        <begin position="1"/>
        <end position="20"/>
    </location>
</feature>
<proteinExistence type="predicted"/>
<dbReference type="EC" id="2.-.-.-" evidence="3"/>